<dbReference type="Proteomes" id="UP000886998">
    <property type="component" value="Unassembled WGS sequence"/>
</dbReference>
<accession>A0A8X6MIY7</accession>
<proteinExistence type="predicted"/>
<dbReference type="EMBL" id="BMAV01027238">
    <property type="protein sequence ID" value="GFS57475.1"/>
    <property type="molecule type" value="Genomic_DNA"/>
</dbReference>
<evidence type="ECO:0000313" key="1">
    <source>
        <dbReference type="EMBL" id="GFS57475.1"/>
    </source>
</evidence>
<reference evidence="1" key="1">
    <citation type="submission" date="2020-08" db="EMBL/GenBank/DDBJ databases">
        <title>Multicomponent nature underlies the extraordinary mechanical properties of spider dragline silk.</title>
        <authorList>
            <person name="Kono N."/>
            <person name="Nakamura H."/>
            <person name="Mori M."/>
            <person name="Yoshida Y."/>
            <person name="Ohtoshi R."/>
            <person name="Malay A.D."/>
            <person name="Moran D.A.P."/>
            <person name="Tomita M."/>
            <person name="Numata K."/>
            <person name="Arakawa K."/>
        </authorList>
    </citation>
    <scope>NUCLEOTIDE SEQUENCE</scope>
</reference>
<gene>
    <name evidence="1" type="ORF">TNIN_187721</name>
</gene>
<keyword evidence="2" id="KW-1185">Reference proteome</keyword>
<evidence type="ECO:0000313" key="2">
    <source>
        <dbReference type="Proteomes" id="UP000886998"/>
    </source>
</evidence>
<dbReference type="AlphaFoldDB" id="A0A8X6MIY7"/>
<name>A0A8X6MIY7_9ARAC</name>
<sequence length="148" mass="16780">MLTVIPPTLRKRNTHVPIQANVQCVCGRKKNFRKVIIIASVFSRRASDPRPEGRQNPGSLRRPVNRVNCLEGSYANRYTTALRKKLNTRPIQTKCNAFCNRKIFGRIIVSPWYFPDGPPDPTIEGGEIEACVGRSRTRGQRFAGRQLC</sequence>
<comment type="caution">
    <text evidence="1">The sequence shown here is derived from an EMBL/GenBank/DDBJ whole genome shotgun (WGS) entry which is preliminary data.</text>
</comment>
<organism evidence="1 2">
    <name type="scientific">Trichonephila inaurata madagascariensis</name>
    <dbReference type="NCBI Taxonomy" id="2747483"/>
    <lineage>
        <taxon>Eukaryota</taxon>
        <taxon>Metazoa</taxon>
        <taxon>Ecdysozoa</taxon>
        <taxon>Arthropoda</taxon>
        <taxon>Chelicerata</taxon>
        <taxon>Arachnida</taxon>
        <taxon>Araneae</taxon>
        <taxon>Araneomorphae</taxon>
        <taxon>Entelegynae</taxon>
        <taxon>Araneoidea</taxon>
        <taxon>Nephilidae</taxon>
        <taxon>Trichonephila</taxon>
        <taxon>Trichonephila inaurata</taxon>
    </lineage>
</organism>
<dbReference type="OrthoDB" id="10070907at2759"/>
<protein>
    <submittedName>
        <fullName evidence="1">Uncharacterized protein</fullName>
    </submittedName>
</protein>